<reference evidence="1 2" key="1">
    <citation type="submission" date="2020-02" db="EMBL/GenBank/DDBJ databases">
        <title>Genome sequencing for Kineobactrum sp. M2.</title>
        <authorList>
            <person name="Park S.-J."/>
        </authorList>
    </citation>
    <scope>NUCLEOTIDE SEQUENCE [LARGE SCALE GENOMIC DNA]</scope>
    <source>
        <strain evidence="1 2">M2</strain>
    </source>
</reference>
<dbReference type="AlphaFoldDB" id="A0A6C0U9D0"/>
<gene>
    <name evidence="1" type="ORF">G3T16_13395</name>
</gene>
<dbReference type="Pfam" id="PF22352">
    <property type="entry name" value="K319L-like_PKD"/>
    <property type="match status" value="1"/>
</dbReference>
<dbReference type="KEGG" id="kim:G3T16_13395"/>
<keyword evidence="2" id="KW-1185">Reference proteome</keyword>
<dbReference type="InterPro" id="IPR013783">
    <property type="entry name" value="Ig-like_fold"/>
</dbReference>
<dbReference type="RefSeq" id="WP_163495689.1">
    <property type="nucleotide sequence ID" value="NZ_CP048711.1"/>
</dbReference>
<accession>A0A6C0U9D0</accession>
<name>A0A6C0U9D0_9GAMM</name>
<evidence type="ECO:0000313" key="1">
    <source>
        <dbReference type="EMBL" id="QIB66254.1"/>
    </source>
</evidence>
<dbReference type="EMBL" id="CP048711">
    <property type="protein sequence ID" value="QIB66254.1"/>
    <property type="molecule type" value="Genomic_DNA"/>
</dbReference>
<protein>
    <recommendedName>
        <fullName evidence="3">PKD domain-containing protein</fullName>
    </recommendedName>
</protein>
<evidence type="ECO:0008006" key="3">
    <source>
        <dbReference type="Google" id="ProtNLM"/>
    </source>
</evidence>
<dbReference type="Gene3D" id="2.60.40.10">
    <property type="entry name" value="Immunoglobulins"/>
    <property type="match status" value="1"/>
</dbReference>
<evidence type="ECO:0000313" key="2">
    <source>
        <dbReference type="Proteomes" id="UP000477680"/>
    </source>
</evidence>
<sequence>MGKQADAKPEAMAQLVGASASTTGTVNARAGAEVLLTGKDSEGYDDPILTFSWRQVDDSGVRVDLVERTANSRAFSVPAVTAPTTLSFELTVTDSENESSTDRVNVRVEPVADADLFLRLKVTEPALYQYALVVGREPGEAGAGEFVLRLDTVARWPDRNGDPRQRLISSETIRGQWPQQASGAGAIADSPANPRFLRRLPTLDADEINRHYEAEADRDLRLEPDQIDRAGIYLRVVLESFDRNARVLALTADGSSRELLATVNGVIDSGLVAVDSLHSRPGLESLDSANKYYALIDAPPTLAQWKARAGFQADPRDQPGVAHANYNNNYDLGFGREMYLRRDRDCGNVYSYVNNYPTLETALQGRNRFATVAMEYSPLDHGCHGDKLVKFYAFVPDQTTGEDVLARSMNFDGRGERFVPGVCVACHRGSVPDLSAIPLAEIDGLDEARRFQLAHLESSFIPWDMDALLFADDDPAITSDYSRLTEEQRQRNSRASQQQPIRAMNEAVLATYQARPERFAASIKLIHGWYGAYRDAGPCEPDGSDPMPATITQLPDQTFDGSFVQCGWRGEEPLYHEVFAKHCRSCHTQTDNLAKNFETAAELMDNASLLPFVFDSGSMPLARLTYDRFWVDFNNGSSAAATLAARLGLDSTRRPGRPLARFAVTAIDPASGTVNDSPRTGDSVRLDASSSDFAERFAWSLTSDCGSTPTLVGAAERAAAFNLPQRDCAITVTLEVSNAQGSDISQQTIASHPGP</sequence>
<proteinExistence type="predicted"/>
<organism evidence="1 2">
    <name type="scientific">Kineobactrum salinum</name>
    <dbReference type="NCBI Taxonomy" id="2708301"/>
    <lineage>
        <taxon>Bacteria</taxon>
        <taxon>Pseudomonadati</taxon>
        <taxon>Pseudomonadota</taxon>
        <taxon>Gammaproteobacteria</taxon>
        <taxon>Cellvibrionales</taxon>
        <taxon>Halieaceae</taxon>
        <taxon>Kineobactrum</taxon>
    </lineage>
</organism>
<dbReference type="Proteomes" id="UP000477680">
    <property type="component" value="Chromosome"/>
</dbReference>